<dbReference type="InterPro" id="IPR001881">
    <property type="entry name" value="EGF-like_Ca-bd_dom"/>
</dbReference>
<keyword evidence="8" id="KW-0812">Transmembrane</keyword>
<dbReference type="SUPFAM" id="SSF57196">
    <property type="entry name" value="EGF/Laminin"/>
    <property type="match status" value="1"/>
</dbReference>
<organism evidence="12 13">
    <name type="scientific">Pleurodeles waltl</name>
    <name type="common">Iberian ribbed newt</name>
    <dbReference type="NCBI Taxonomy" id="8319"/>
    <lineage>
        <taxon>Eukaryota</taxon>
        <taxon>Metazoa</taxon>
        <taxon>Chordata</taxon>
        <taxon>Craniata</taxon>
        <taxon>Vertebrata</taxon>
        <taxon>Euteleostomi</taxon>
        <taxon>Amphibia</taxon>
        <taxon>Batrachia</taxon>
        <taxon>Caudata</taxon>
        <taxon>Salamandroidea</taxon>
        <taxon>Salamandridae</taxon>
        <taxon>Pleurodelinae</taxon>
        <taxon>Pleurodeles</taxon>
    </lineage>
</organism>
<dbReference type="GO" id="GO:0005615">
    <property type="term" value="C:extracellular space"/>
    <property type="evidence" value="ECO:0007669"/>
    <property type="project" value="TreeGrafter"/>
</dbReference>
<reference evidence="12" key="1">
    <citation type="journal article" date="2022" name="bioRxiv">
        <title>Sequencing and chromosome-scale assembly of the giantPleurodeles waltlgenome.</title>
        <authorList>
            <person name="Brown T."/>
            <person name="Elewa A."/>
            <person name="Iarovenko S."/>
            <person name="Subramanian E."/>
            <person name="Araus A.J."/>
            <person name="Petzold A."/>
            <person name="Susuki M."/>
            <person name="Suzuki K.-i.T."/>
            <person name="Hayashi T."/>
            <person name="Toyoda A."/>
            <person name="Oliveira C."/>
            <person name="Osipova E."/>
            <person name="Leigh N.D."/>
            <person name="Simon A."/>
            <person name="Yun M.H."/>
        </authorList>
    </citation>
    <scope>NUCLEOTIDE SEQUENCE</scope>
    <source>
        <strain evidence="12">20211129_DDA</strain>
        <tissue evidence="12">Liver</tissue>
    </source>
</reference>
<dbReference type="Pfam" id="PF00008">
    <property type="entry name" value="EGF"/>
    <property type="match status" value="1"/>
</dbReference>
<feature type="region of interest" description="Disordered" evidence="7">
    <location>
        <begin position="1"/>
        <end position="21"/>
    </location>
</feature>
<evidence type="ECO:0000256" key="2">
    <source>
        <dbReference type="ARBA" id="ARBA00022729"/>
    </source>
</evidence>
<feature type="domain" description="EGF-like" evidence="10">
    <location>
        <begin position="276"/>
        <end position="314"/>
    </location>
</feature>
<feature type="domain" description="SEA" evidence="9">
    <location>
        <begin position="119"/>
        <end position="233"/>
    </location>
</feature>
<dbReference type="Pfam" id="PF00041">
    <property type="entry name" value="fn3"/>
    <property type="match status" value="1"/>
</dbReference>
<keyword evidence="8" id="KW-0472">Membrane</keyword>
<keyword evidence="3" id="KW-0677">Repeat</keyword>
<dbReference type="CDD" id="cd00054">
    <property type="entry name" value="EGF_CA"/>
    <property type="match status" value="1"/>
</dbReference>
<evidence type="ECO:0000313" key="13">
    <source>
        <dbReference type="Proteomes" id="UP001066276"/>
    </source>
</evidence>
<keyword evidence="4" id="KW-1015">Disulfide bond</keyword>
<proteinExistence type="predicted"/>
<dbReference type="Gene3D" id="2.10.25.10">
    <property type="entry name" value="Laminin"/>
    <property type="match status" value="2"/>
</dbReference>
<accession>A0AAV7N9X2</accession>
<evidence type="ECO:0000256" key="7">
    <source>
        <dbReference type="SAM" id="MobiDB-lite"/>
    </source>
</evidence>
<evidence type="ECO:0000256" key="8">
    <source>
        <dbReference type="SAM" id="Phobius"/>
    </source>
</evidence>
<dbReference type="AlphaFoldDB" id="A0AAV7N9X2"/>
<dbReference type="Pfam" id="PF07645">
    <property type="entry name" value="EGF_CA"/>
    <property type="match status" value="1"/>
</dbReference>
<dbReference type="PROSITE" id="PS50024">
    <property type="entry name" value="SEA"/>
    <property type="match status" value="1"/>
</dbReference>
<dbReference type="SMART" id="SM00179">
    <property type="entry name" value="EGF_CA"/>
    <property type="match status" value="2"/>
</dbReference>
<dbReference type="InterPro" id="IPR036364">
    <property type="entry name" value="SEA_dom_sf"/>
</dbReference>
<dbReference type="PROSITE" id="PS50026">
    <property type="entry name" value="EGF_3"/>
    <property type="match status" value="2"/>
</dbReference>
<evidence type="ECO:0000256" key="4">
    <source>
        <dbReference type="ARBA" id="ARBA00023157"/>
    </source>
</evidence>
<dbReference type="SUPFAM" id="SSF82671">
    <property type="entry name" value="SEA domain"/>
    <property type="match status" value="1"/>
</dbReference>
<dbReference type="Proteomes" id="UP001066276">
    <property type="component" value="Chromosome 8"/>
</dbReference>
<dbReference type="GO" id="GO:0071944">
    <property type="term" value="C:cell periphery"/>
    <property type="evidence" value="ECO:0007669"/>
    <property type="project" value="UniProtKB-ARBA"/>
</dbReference>
<dbReference type="InterPro" id="IPR000152">
    <property type="entry name" value="EGF-type_Asp/Asn_hydroxyl_site"/>
</dbReference>
<dbReference type="SMART" id="SM00181">
    <property type="entry name" value="EGF"/>
    <property type="match status" value="2"/>
</dbReference>
<dbReference type="GO" id="GO:0005509">
    <property type="term" value="F:calcium ion binding"/>
    <property type="evidence" value="ECO:0007669"/>
    <property type="project" value="InterPro"/>
</dbReference>
<keyword evidence="8" id="KW-1133">Transmembrane helix</keyword>
<name>A0AAV7N9X2_PLEWA</name>
<evidence type="ECO:0000256" key="5">
    <source>
        <dbReference type="ARBA" id="ARBA00023180"/>
    </source>
</evidence>
<evidence type="ECO:0000256" key="3">
    <source>
        <dbReference type="ARBA" id="ARBA00022737"/>
    </source>
</evidence>
<dbReference type="PROSITE" id="PS50853">
    <property type="entry name" value="FN3"/>
    <property type="match status" value="1"/>
</dbReference>
<feature type="domain" description="EGF-like" evidence="10">
    <location>
        <begin position="230"/>
        <end position="275"/>
    </location>
</feature>
<feature type="transmembrane region" description="Helical" evidence="8">
    <location>
        <begin position="488"/>
        <end position="513"/>
    </location>
</feature>
<dbReference type="GO" id="GO:0008201">
    <property type="term" value="F:heparin binding"/>
    <property type="evidence" value="ECO:0007669"/>
    <property type="project" value="TreeGrafter"/>
</dbReference>
<comment type="caution">
    <text evidence="12">The sequence shown here is derived from an EMBL/GenBank/DDBJ whole genome shotgun (WGS) entry which is preliminary data.</text>
</comment>
<dbReference type="InterPro" id="IPR000742">
    <property type="entry name" value="EGF"/>
</dbReference>
<dbReference type="PANTHER" id="PTHR24042:SF5">
    <property type="entry name" value="EGF-LIKE CALCIUM-BINDING DOMAIN-CONTAINING PROTEIN"/>
    <property type="match status" value="1"/>
</dbReference>
<keyword evidence="13" id="KW-1185">Reference proteome</keyword>
<evidence type="ECO:0000313" key="12">
    <source>
        <dbReference type="EMBL" id="KAJ1112872.1"/>
    </source>
</evidence>
<dbReference type="PROSITE" id="PS01187">
    <property type="entry name" value="EGF_CA"/>
    <property type="match status" value="1"/>
</dbReference>
<dbReference type="CDD" id="cd00053">
    <property type="entry name" value="EGF"/>
    <property type="match status" value="1"/>
</dbReference>
<evidence type="ECO:0000256" key="1">
    <source>
        <dbReference type="ARBA" id="ARBA00022536"/>
    </source>
</evidence>
<keyword evidence="5" id="KW-0325">Glycoprotein</keyword>
<dbReference type="SUPFAM" id="SSF49265">
    <property type="entry name" value="Fibronectin type III"/>
    <property type="match status" value="1"/>
</dbReference>
<dbReference type="InterPro" id="IPR051586">
    <property type="entry name" value="PKC-binding_NELL"/>
</dbReference>
<dbReference type="PROSITE" id="PS00010">
    <property type="entry name" value="ASX_HYDROXYL"/>
    <property type="match status" value="1"/>
</dbReference>
<keyword evidence="2" id="KW-0732">Signal</keyword>
<dbReference type="Gene3D" id="3.30.70.960">
    <property type="entry name" value="SEA domain"/>
    <property type="match status" value="1"/>
</dbReference>
<keyword evidence="1 6" id="KW-0245">EGF-like domain</keyword>
<evidence type="ECO:0000256" key="6">
    <source>
        <dbReference type="PROSITE-ProRule" id="PRU00076"/>
    </source>
</evidence>
<dbReference type="InterPro" id="IPR018097">
    <property type="entry name" value="EGF_Ca-bd_CS"/>
</dbReference>
<dbReference type="PANTHER" id="PTHR24042">
    <property type="entry name" value="NEL HOMOLOG"/>
    <property type="match status" value="1"/>
</dbReference>
<dbReference type="Pfam" id="PF01390">
    <property type="entry name" value="SEA"/>
    <property type="match status" value="1"/>
</dbReference>
<dbReference type="PROSITE" id="PS51257">
    <property type="entry name" value="PROKAR_LIPOPROTEIN"/>
    <property type="match status" value="1"/>
</dbReference>
<dbReference type="EMBL" id="JANPWB010000012">
    <property type="protein sequence ID" value="KAJ1112872.1"/>
    <property type="molecule type" value="Genomic_DNA"/>
</dbReference>
<protein>
    <submittedName>
        <fullName evidence="12">Uncharacterized protein</fullName>
    </submittedName>
</protein>
<dbReference type="Gene3D" id="2.60.40.10">
    <property type="entry name" value="Immunoglobulins"/>
    <property type="match status" value="1"/>
</dbReference>
<feature type="domain" description="Fibronectin type-III" evidence="11">
    <location>
        <begin position="36"/>
        <end position="121"/>
    </location>
</feature>
<dbReference type="InterPro" id="IPR013783">
    <property type="entry name" value="Ig-like_fold"/>
</dbReference>
<gene>
    <name evidence="12" type="ORF">NDU88_001133</name>
</gene>
<dbReference type="InterPro" id="IPR036116">
    <property type="entry name" value="FN3_sf"/>
</dbReference>
<sequence length="536" mass="58322">MTKETLSTTKPWTTNPTSTATTTTSTTIIAQSCTQSPLSLEIKLVNSHVIHLGWTKASSRKDILYNVKLFQNGALMTSEDKRATECTFSDLFPSTKYSVSIEAVSCSEKTTASLSIMTAGKIYTGKTRIINVVYKEGYENSLSEAFKDFEKNFQDELKKLLPSNIGTLLGNGMMRIELISLKRGSVVVDFNIVMSTEQNVTLAELSKEYTGALNRSTVLQVDLKDTFIDVTNSCLPGLNDCSENAICTPVGATYTCACKPGFKDASVGHPGRICEDINECTDGSNACSFLAQCTNTIGSYKCECYKSIQEENSTNPGTKCTDPVMCFNHGNLCRNTSYCFLSKPSVCSRKQAFACNILFKTWTFAPELYNPASDAYANMSNKFILDIVPLMRAKLKDDSFDITIVGFRPGSVQAYFFCLMDGTLPINASKLQLTLSEAVKATLAVETEVTAISIPTSSAVTTSPTAVTISPSTAAASASVQDYGWRTAVIVIAVLLAVALLVIVGAVLASVYWRRRTGKYFTDPSGIMGNFSYKYM</sequence>
<dbReference type="InterPro" id="IPR049883">
    <property type="entry name" value="NOTCH1_EGF-like"/>
</dbReference>
<evidence type="ECO:0000259" key="9">
    <source>
        <dbReference type="PROSITE" id="PS50024"/>
    </source>
</evidence>
<evidence type="ECO:0000259" key="10">
    <source>
        <dbReference type="PROSITE" id="PS50026"/>
    </source>
</evidence>
<dbReference type="InterPro" id="IPR003961">
    <property type="entry name" value="FN3_dom"/>
</dbReference>
<comment type="caution">
    <text evidence="6">Lacks conserved residue(s) required for the propagation of feature annotation.</text>
</comment>
<evidence type="ECO:0000259" key="11">
    <source>
        <dbReference type="PROSITE" id="PS50853"/>
    </source>
</evidence>
<dbReference type="FunFam" id="2.10.25.10:FF:000038">
    <property type="entry name" value="Fibrillin 2"/>
    <property type="match status" value="1"/>
</dbReference>
<dbReference type="InterPro" id="IPR000082">
    <property type="entry name" value="SEA_dom"/>
</dbReference>
<dbReference type="CDD" id="cd00063">
    <property type="entry name" value="FN3"/>
    <property type="match status" value="1"/>
</dbReference>